<dbReference type="InterPro" id="IPR036111">
    <property type="entry name" value="Mal/L-sulfo/L-lacto_DH-like_sf"/>
</dbReference>
<dbReference type="Pfam" id="PF02615">
    <property type="entry name" value="Ldh_2"/>
    <property type="match status" value="1"/>
</dbReference>
<dbReference type="InterPro" id="IPR043143">
    <property type="entry name" value="Mal/L-sulf/L-lact_DH-like_NADP"/>
</dbReference>
<evidence type="ECO:0000313" key="5">
    <source>
        <dbReference type="Proteomes" id="UP000245771"/>
    </source>
</evidence>
<keyword evidence="2" id="KW-0560">Oxidoreductase</keyword>
<dbReference type="GO" id="GO:0016491">
    <property type="term" value="F:oxidoreductase activity"/>
    <property type="evidence" value="ECO:0007669"/>
    <property type="project" value="UniProtKB-KW"/>
</dbReference>
<dbReference type="EMBL" id="KZ819604">
    <property type="protein sequence ID" value="PWN33130.1"/>
    <property type="molecule type" value="Genomic_DNA"/>
</dbReference>
<dbReference type="RefSeq" id="XP_025353432.1">
    <property type="nucleotide sequence ID" value="XM_025502524.1"/>
</dbReference>
<proteinExistence type="inferred from homology"/>
<evidence type="ECO:0000256" key="2">
    <source>
        <dbReference type="ARBA" id="ARBA00023002"/>
    </source>
</evidence>
<comment type="similarity">
    <text evidence="1">Belongs to the LDH2/MDH2 oxidoreductase family.</text>
</comment>
<dbReference type="Gene3D" id="3.30.1370.60">
    <property type="entry name" value="Hypothetical oxidoreductase yiak, domain 2"/>
    <property type="match status" value="1"/>
</dbReference>
<dbReference type="InterPro" id="IPR003767">
    <property type="entry name" value="Malate/L-lactate_DH-like"/>
</dbReference>
<dbReference type="GeneID" id="37024305"/>
<protein>
    <submittedName>
        <fullName evidence="4">Putative malate dehydrogenase</fullName>
    </submittedName>
</protein>
<feature type="region of interest" description="Disordered" evidence="3">
    <location>
        <begin position="209"/>
        <end position="229"/>
    </location>
</feature>
<dbReference type="STRING" id="1280837.A0A316V6F4"/>
<dbReference type="InterPro" id="IPR043144">
    <property type="entry name" value="Mal/L-sulf/L-lact_DH-like_ah"/>
</dbReference>
<evidence type="ECO:0000256" key="3">
    <source>
        <dbReference type="SAM" id="MobiDB-lite"/>
    </source>
</evidence>
<sequence length="357" mass="38442">MSAQQQEVKRVSASSAIQFVENVLRGNGASVEDAQIVAHCLIEADLHGVDTHGANRIPSYMERVRQGVLDPKAQMETKTITPVVHQIDAKNGFGFVAATKGMNACIESAHTFGIGMASIKHSNHFGMSAAFVRQANAAGYMSLVFTNSSPALPVWGGRTKLMGVSPIACGAPGGKNGIDFVLDMAPSVAARGKIYRAKRRNETIPDDWAIDAEGKPTTDPSAALEGSMLPMGGPKGSALSIMMDVFSGVLSGSAFAGHVVNPYHPTEPANVGHFLVAIKPDLFMDLEEFKERLDHLYQRVIGSEKRPGTERIYFPGEIEAEEAKKRRQDGIPWTMAEIEALNGEADKVNMPHLEIMS</sequence>
<dbReference type="OrthoDB" id="7881616at2759"/>
<dbReference type="InParanoid" id="A0A316V6F4"/>
<dbReference type="AlphaFoldDB" id="A0A316V6F4"/>
<dbReference type="Gene3D" id="1.10.1530.10">
    <property type="match status" value="1"/>
</dbReference>
<name>A0A316V6F4_9BASI</name>
<gene>
    <name evidence="4" type="ORF">FA14DRAFT_55850</name>
</gene>
<reference evidence="4 5" key="1">
    <citation type="journal article" date="2018" name="Mol. Biol. Evol.">
        <title>Broad Genomic Sampling Reveals a Smut Pathogenic Ancestry of the Fungal Clade Ustilaginomycotina.</title>
        <authorList>
            <person name="Kijpornyongpan T."/>
            <person name="Mondo S.J."/>
            <person name="Barry K."/>
            <person name="Sandor L."/>
            <person name="Lee J."/>
            <person name="Lipzen A."/>
            <person name="Pangilinan J."/>
            <person name="LaButti K."/>
            <person name="Hainaut M."/>
            <person name="Henrissat B."/>
            <person name="Grigoriev I.V."/>
            <person name="Spatafora J.W."/>
            <person name="Aime M.C."/>
        </authorList>
    </citation>
    <scope>NUCLEOTIDE SEQUENCE [LARGE SCALE GENOMIC DNA]</scope>
    <source>
        <strain evidence="4 5">MCA 3882</strain>
    </source>
</reference>
<dbReference type="SUPFAM" id="SSF89733">
    <property type="entry name" value="L-sulfolactate dehydrogenase-like"/>
    <property type="match status" value="1"/>
</dbReference>
<organism evidence="4 5">
    <name type="scientific">Meira miltonrushii</name>
    <dbReference type="NCBI Taxonomy" id="1280837"/>
    <lineage>
        <taxon>Eukaryota</taxon>
        <taxon>Fungi</taxon>
        <taxon>Dikarya</taxon>
        <taxon>Basidiomycota</taxon>
        <taxon>Ustilaginomycotina</taxon>
        <taxon>Exobasidiomycetes</taxon>
        <taxon>Exobasidiales</taxon>
        <taxon>Brachybasidiaceae</taxon>
        <taxon>Meira</taxon>
    </lineage>
</organism>
<accession>A0A316V6F4</accession>
<dbReference type="Proteomes" id="UP000245771">
    <property type="component" value="Unassembled WGS sequence"/>
</dbReference>
<evidence type="ECO:0000313" key="4">
    <source>
        <dbReference type="EMBL" id="PWN33130.1"/>
    </source>
</evidence>
<dbReference type="PANTHER" id="PTHR11091">
    <property type="entry name" value="OXIDOREDUCTASE-RELATED"/>
    <property type="match status" value="1"/>
</dbReference>
<dbReference type="PANTHER" id="PTHR11091:SF0">
    <property type="entry name" value="MALATE DEHYDROGENASE"/>
    <property type="match status" value="1"/>
</dbReference>
<evidence type="ECO:0000256" key="1">
    <source>
        <dbReference type="ARBA" id="ARBA00006056"/>
    </source>
</evidence>
<keyword evidence="5" id="KW-1185">Reference proteome</keyword>